<evidence type="ECO:0008006" key="3">
    <source>
        <dbReference type="Google" id="ProtNLM"/>
    </source>
</evidence>
<dbReference type="SUPFAM" id="SSF53098">
    <property type="entry name" value="Ribonuclease H-like"/>
    <property type="match status" value="1"/>
</dbReference>
<evidence type="ECO:0000313" key="2">
    <source>
        <dbReference type="Proteomes" id="UP000257109"/>
    </source>
</evidence>
<feature type="non-terminal residue" evidence="1">
    <location>
        <position position="1"/>
    </location>
</feature>
<organism evidence="1 2">
    <name type="scientific">Mucuna pruriens</name>
    <name type="common">Velvet bean</name>
    <name type="synonym">Dolichos pruriens</name>
    <dbReference type="NCBI Taxonomy" id="157652"/>
    <lineage>
        <taxon>Eukaryota</taxon>
        <taxon>Viridiplantae</taxon>
        <taxon>Streptophyta</taxon>
        <taxon>Embryophyta</taxon>
        <taxon>Tracheophyta</taxon>
        <taxon>Spermatophyta</taxon>
        <taxon>Magnoliopsida</taxon>
        <taxon>eudicotyledons</taxon>
        <taxon>Gunneridae</taxon>
        <taxon>Pentapetalae</taxon>
        <taxon>rosids</taxon>
        <taxon>fabids</taxon>
        <taxon>Fabales</taxon>
        <taxon>Fabaceae</taxon>
        <taxon>Papilionoideae</taxon>
        <taxon>50 kb inversion clade</taxon>
        <taxon>NPAAA clade</taxon>
        <taxon>indigoferoid/millettioid clade</taxon>
        <taxon>Phaseoleae</taxon>
        <taxon>Mucuna</taxon>
    </lineage>
</organism>
<dbReference type="InterPro" id="IPR012337">
    <property type="entry name" value="RNaseH-like_sf"/>
</dbReference>
<sequence length="210" mass="23800">MFVCAQKLNPRTISEKGTQKRCLDCKMAKSKASSNGLYTDSTHLSYTPLPIPTASWIDISMNFVLGLPRTHSERDSIFVVVDIFSKMGHFITCHKSEDAYHVTNFFFREVVRLHRLPKFIGKFGTKLLFSTTCNPKIDGQTEVVNRTLSQLLRCFVGKNLKSWAAWLLHIVFAYSKIVNETTPHTLFELVYGHNPLSSFGLNAFACTVQT</sequence>
<dbReference type="OrthoDB" id="2273864at2759"/>
<dbReference type="PANTHER" id="PTHR35046:SF9">
    <property type="entry name" value="RNA-DIRECTED DNA POLYMERASE"/>
    <property type="match status" value="1"/>
</dbReference>
<dbReference type="Proteomes" id="UP000257109">
    <property type="component" value="Unassembled WGS sequence"/>
</dbReference>
<protein>
    <recommendedName>
        <fullName evidence="3">Integrase catalytic domain-containing protein</fullName>
    </recommendedName>
</protein>
<comment type="caution">
    <text evidence="1">The sequence shown here is derived from an EMBL/GenBank/DDBJ whole genome shotgun (WGS) entry which is preliminary data.</text>
</comment>
<dbReference type="STRING" id="157652.A0A371GC03"/>
<dbReference type="AlphaFoldDB" id="A0A371GC03"/>
<dbReference type="GO" id="GO:0003676">
    <property type="term" value="F:nucleic acid binding"/>
    <property type="evidence" value="ECO:0007669"/>
    <property type="project" value="InterPro"/>
</dbReference>
<dbReference type="EMBL" id="QJKJ01006054">
    <property type="protein sequence ID" value="RDX88098.1"/>
    <property type="molecule type" value="Genomic_DNA"/>
</dbReference>
<dbReference type="InterPro" id="IPR036397">
    <property type="entry name" value="RNaseH_sf"/>
</dbReference>
<gene>
    <name evidence="1" type="ORF">CR513_30354</name>
</gene>
<reference evidence="1" key="1">
    <citation type="submission" date="2018-05" db="EMBL/GenBank/DDBJ databases">
        <title>Draft genome of Mucuna pruriens seed.</title>
        <authorList>
            <person name="Nnadi N.E."/>
            <person name="Vos R."/>
            <person name="Hasami M.H."/>
            <person name="Devisetty U.K."/>
            <person name="Aguiy J.C."/>
        </authorList>
    </citation>
    <scope>NUCLEOTIDE SEQUENCE [LARGE SCALE GENOMIC DNA]</scope>
    <source>
        <strain evidence="1">JCA_2017</strain>
    </source>
</reference>
<dbReference type="PANTHER" id="PTHR35046">
    <property type="entry name" value="ZINC KNUCKLE (CCHC-TYPE) FAMILY PROTEIN"/>
    <property type="match status" value="1"/>
</dbReference>
<proteinExistence type="predicted"/>
<accession>A0A371GC03</accession>
<evidence type="ECO:0000313" key="1">
    <source>
        <dbReference type="EMBL" id="RDX88098.1"/>
    </source>
</evidence>
<dbReference type="Gene3D" id="3.30.420.10">
    <property type="entry name" value="Ribonuclease H-like superfamily/Ribonuclease H"/>
    <property type="match status" value="2"/>
</dbReference>
<name>A0A371GC03_MUCPR</name>
<keyword evidence="2" id="KW-1185">Reference proteome</keyword>